<dbReference type="Proteomes" id="UP000247555">
    <property type="component" value="Unassembled WGS sequence"/>
</dbReference>
<gene>
    <name evidence="1" type="ORF">DFR34_11371</name>
</gene>
<evidence type="ECO:0000313" key="1">
    <source>
        <dbReference type="EMBL" id="PXX78062.1"/>
    </source>
</evidence>
<accession>A0A318KNK6</accession>
<dbReference type="OrthoDB" id="9810452at2"/>
<dbReference type="Gene3D" id="1.20.120.330">
    <property type="entry name" value="Nucleotidyltransferases domain 2"/>
    <property type="match status" value="1"/>
</dbReference>
<comment type="caution">
    <text evidence="1">The sequence shown here is derived from an EMBL/GenBank/DDBJ whole genome shotgun (WGS) entry which is preliminary data.</text>
</comment>
<proteinExistence type="predicted"/>
<dbReference type="Pfam" id="PF08780">
    <property type="entry name" value="NTase_sub_bind"/>
    <property type="match status" value="1"/>
</dbReference>
<dbReference type="GO" id="GO:0016740">
    <property type="term" value="F:transferase activity"/>
    <property type="evidence" value="ECO:0007669"/>
    <property type="project" value="UniProtKB-KW"/>
</dbReference>
<dbReference type="InterPro" id="IPR010235">
    <property type="entry name" value="HepT"/>
</dbReference>
<evidence type="ECO:0000313" key="2">
    <source>
        <dbReference type="Proteomes" id="UP000247555"/>
    </source>
</evidence>
<dbReference type="EMBL" id="QJKI01000013">
    <property type="protein sequence ID" value="PXX78062.1"/>
    <property type="molecule type" value="Genomic_DNA"/>
</dbReference>
<keyword evidence="1" id="KW-0808">Transferase</keyword>
<name>A0A318KNK6_9NEIS</name>
<dbReference type="SUPFAM" id="SSF81593">
    <property type="entry name" value="Nucleotidyltransferase substrate binding subunit/domain"/>
    <property type="match status" value="1"/>
</dbReference>
<protein>
    <submittedName>
        <fullName evidence="1">Nucleotidyltransferase substrate binding protein (TIGR01987 family)</fullName>
    </submittedName>
</protein>
<dbReference type="AlphaFoldDB" id="A0A318KNK6"/>
<keyword evidence="2" id="KW-1185">Reference proteome</keyword>
<dbReference type="RefSeq" id="WP_110391143.1">
    <property type="nucleotide sequence ID" value="NZ_QJKI01000013.1"/>
</dbReference>
<sequence length="143" mass="16093">MALNVEHLLRTANTLEQALLALRQHSHPDDVMFDLFRNAAIKSFELSLETAGKLLRKALKAYSGNPRSVDALVFNDVLRQAGRHGLLDQSGVERWLAYRANRNNTAHDYGQDFANHTLTLLPDYLQDVRQLAGHLQKVFDASA</sequence>
<organism evidence="1 2">
    <name type="scientific">Rivihabitans pingtungensis</name>
    <dbReference type="NCBI Taxonomy" id="1054498"/>
    <lineage>
        <taxon>Bacteria</taxon>
        <taxon>Pseudomonadati</taxon>
        <taxon>Pseudomonadota</taxon>
        <taxon>Betaproteobacteria</taxon>
        <taxon>Neisseriales</taxon>
        <taxon>Aquaspirillaceae</taxon>
        <taxon>Rivihabitans</taxon>
    </lineage>
</organism>
<reference evidence="1 2" key="1">
    <citation type="submission" date="2018-05" db="EMBL/GenBank/DDBJ databases">
        <title>Genomic Encyclopedia of Type Strains, Phase IV (KMG-IV): sequencing the most valuable type-strain genomes for metagenomic binning, comparative biology and taxonomic classification.</title>
        <authorList>
            <person name="Goeker M."/>
        </authorList>
    </citation>
    <scope>NUCLEOTIDE SEQUENCE [LARGE SCALE GENOMIC DNA]</scope>
    <source>
        <strain evidence="1 2">DSM 29661</strain>
    </source>
</reference>